<name>A0A7W5BDC3_9BURK</name>
<dbReference type="GO" id="GO:0003677">
    <property type="term" value="F:DNA binding"/>
    <property type="evidence" value="ECO:0007669"/>
    <property type="project" value="UniProtKB-KW"/>
</dbReference>
<dbReference type="CDD" id="cd00093">
    <property type="entry name" value="HTH_XRE"/>
    <property type="match status" value="1"/>
</dbReference>
<evidence type="ECO:0000313" key="3">
    <source>
        <dbReference type="Proteomes" id="UP000541535"/>
    </source>
</evidence>
<reference evidence="2 3" key="1">
    <citation type="submission" date="2020-08" db="EMBL/GenBank/DDBJ databases">
        <title>Genomic Encyclopedia of Type Strains, Phase III (KMG-III): the genomes of soil and plant-associated and newly described type strains.</title>
        <authorList>
            <person name="Whitman W."/>
        </authorList>
    </citation>
    <scope>NUCLEOTIDE SEQUENCE [LARGE SCALE GENOMIC DNA]</scope>
    <source>
        <strain evidence="2 3">CECT 8897</strain>
    </source>
</reference>
<evidence type="ECO:0000259" key="1">
    <source>
        <dbReference type="PROSITE" id="PS50943"/>
    </source>
</evidence>
<dbReference type="Gene3D" id="1.10.260.40">
    <property type="entry name" value="lambda repressor-like DNA-binding domains"/>
    <property type="match status" value="1"/>
</dbReference>
<accession>A0A7W5BDC3</accession>
<keyword evidence="2" id="KW-0238">DNA-binding</keyword>
<comment type="caution">
    <text evidence="2">The sequence shown here is derived from an EMBL/GenBank/DDBJ whole genome shotgun (WGS) entry which is preliminary data.</text>
</comment>
<dbReference type="AlphaFoldDB" id="A0A7W5BDC3"/>
<keyword evidence="3" id="KW-1185">Reference proteome</keyword>
<sequence>MDKRFKPLTPAEELQARRSLSEELEASPGLAIHVVVKKIRSTLRLTIAEYARLCGVSARALADIERGDASPTLVTVEKLLKPMGLRVGVVAARKTGA</sequence>
<dbReference type="InterPro" id="IPR010982">
    <property type="entry name" value="Lambda_DNA-bd_dom_sf"/>
</dbReference>
<feature type="domain" description="HTH cro/C1-type" evidence="1">
    <location>
        <begin position="36"/>
        <end position="90"/>
    </location>
</feature>
<dbReference type="Pfam" id="PF01381">
    <property type="entry name" value="HTH_3"/>
    <property type="match status" value="1"/>
</dbReference>
<evidence type="ECO:0000313" key="2">
    <source>
        <dbReference type="EMBL" id="MBB3121122.1"/>
    </source>
</evidence>
<dbReference type="EMBL" id="JACHXD010000013">
    <property type="protein sequence ID" value="MBB3121122.1"/>
    <property type="molecule type" value="Genomic_DNA"/>
</dbReference>
<proteinExistence type="predicted"/>
<dbReference type="PROSITE" id="PS50943">
    <property type="entry name" value="HTH_CROC1"/>
    <property type="match status" value="1"/>
</dbReference>
<dbReference type="RefSeq" id="WP_183442849.1">
    <property type="nucleotide sequence ID" value="NZ_JACHXD010000013.1"/>
</dbReference>
<dbReference type="SMART" id="SM00530">
    <property type="entry name" value="HTH_XRE"/>
    <property type="match status" value="1"/>
</dbReference>
<dbReference type="SUPFAM" id="SSF47413">
    <property type="entry name" value="lambda repressor-like DNA-binding domains"/>
    <property type="match status" value="1"/>
</dbReference>
<dbReference type="Proteomes" id="UP000541535">
    <property type="component" value="Unassembled WGS sequence"/>
</dbReference>
<organism evidence="2 3">
    <name type="scientific">Pseudoduganella violacea</name>
    <dbReference type="NCBI Taxonomy" id="1715466"/>
    <lineage>
        <taxon>Bacteria</taxon>
        <taxon>Pseudomonadati</taxon>
        <taxon>Pseudomonadota</taxon>
        <taxon>Betaproteobacteria</taxon>
        <taxon>Burkholderiales</taxon>
        <taxon>Oxalobacteraceae</taxon>
        <taxon>Telluria group</taxon>
        <taxon>Pseudoduganella</taxon>
    </lineage>
</organism>
<protein>
    <submittedName>
        <fullName evidence="2">DNA-binding transcriptional regulator YiaG</fullName>
    </submittedName>
</protein>
<dbReference type="InterPro" id="IPR001387">
    <property type="entry name" value="Cro/C1-type_HTH"/>
</dbReference>
<gene>
    <name evidence="2" type="ORF">FHS03_004195</name>
</gene>